<dbReference type="Proteomes" id="UP000295472">
    <property type="component" value="Unassembled WGS sequence"/>
</dbReference>
<dbReference type="RefSeq" id="WP_134060129.1">
    <property type="nucleotide sequence ID" value="NZ_SOEF01000046.1"/>
</dbReference>
<keyword evidence="1" id="KW-1133">Transmembrane helix</keyword>
<evidence type="ECO:0000313" key="3">
    <source>
        <dbReference type="Proteomes" id="UP000295472"/>
    </source>
</evidence>
<proteinExistence type="predicted"/>
<organism evidence="2 3">
    <name type="scientific">Halanaerobium congolense</name>
    <dbReference type="NCBI Taxonomy" id="54121"/>
    <lineage>
        <taxon>Bacteria</taxon>
        <taxon>Bacillati</taxon>
        <taxon>Bacillota</taxon>
        <taxon>Clostridia</taxon>
        <taxon>Halanaerobiales</taxon>
        <taxon>Halanaerobiaceae</taxon>
        <taxon>Halanaerobium</taxon>
    </lineage>
</organism>
<keyword evidence="1" id="KW-0812">Transmembrane</keyword>
<name>A0A4V3GVE1_9FIRM</name>
<dbReference type="AlphaFoldDB" id="A0A4V3GVE1"/>
<evidence type="ECO:0000313" key="2">
    <source>
        <dbReference type="EMBL" id="TDX36946.1"/>
    </source>
</evidence>
<gene>
    <name evidence="2" type="ORF">C7954_1462</name>
</gene>
<protein>
    <submittedName>
        <fullName evidence="2">Uncharacterized protein</fullName>
    </submittedName>
</protein>
<accession>A0A4V3GVE1</accession>
<reference evidence="2 3" key="1">
    <citation type="submission" date="2019-03" db="EMBL/GenBank/DDBJ databases">
        <title>Subsurface microbial communities from deep shales in Ohio and West Virginia, USA.</title>
        <authorList>
            <person name="Wrighton K."/>
        </authorList>
    </citation>
    <scope>NUCLEOTIDE SEQUENCE [LARGE SCALE GENOMIC DNA]</scope>
    <source>
        <strain evidence="2 3">DSMZ 11287</strain>
    </source>
</reference>
<feature type="transmembrane region" description="Helical" evidence="1">
    <location>
        <begin position="243"/>
        <end position="264"/>
    </location>
</feature>
<dbReference type="EMBL" id="SOEF01000046">
    <property type="protein sequence ID" value="TDX36946.1"/>
    <property type="molecule type" value="Genomic_DNA"/>
</dbReference>
<dbReference type="GeneID" id="57013863"/>
<evidence type="ECO:0000256" key="1">
    <source>
        <dbReference type="SAM" id="Phobius"/>
    </source>
</evidence>
<keyword evidence="1" id="KW-0472">Membrane</keyword>
<sequence length="265" mass="31161">MGIPSYKIKKRQKAKDTLSGLINNDENVLIIHYSCESFYNIKDGRTPRVTSIAIRFFESGQTKSFSIHKIAEREGIALDEIESDYDDLEYKMLNEYFEFVKEHKNYNWIHWNMRDMNYGFEAIKNRFSVLDGEPVKIKESKKYDLARIMVSLYGLNYIGHPRLKKLVEKNGITKRDFLTGKREAECFESKEFVKLHQSTLRKVDIFQTIIERWANNSLETNSNIIDIYGLNPQGVFELVKNHWLFYLISTIFFLFLGGLISNFMG</sequence>
<comment type="caution">
    <text evidence="2">The sequence shown here is derived from an EMBL/GenBank/DDBJ whole genome shotgun (WGS) entry which is preliminary data.</text>
</comment>